<dbReference type="SUPFAM" id="SSF54001">
    <property type="entry name" value="Cysteine proteinases"/>
    <property type="match status" value="1"/>
</dbReference>
<dbReference type="GeneID" id="20651594"/>
<dbReference type="KEGG" id="psoj:PHYSODRAFT_409161"/>
<keyword evidence="2" id="KW-1185">Reference proteome</keyword>
<protein>
    <submittedName>
        <fullName evidence="1">Uncharacterized protein</fullName>
    </submittedName>
</protein>
<dbReference type="InterPro" id="IPR038765">
    <property type="entry name" value="Papain-like_cys_pep_sf"/>
</dbReference>
<sequence length="109" mass="12673">PPKVYHINSLRRAHSSAYAFDVTKWFLSNLHEKEFDAFEWKTFVFNTKPQQSNSVYCGLYLLHYMDVISKHVAAAEPQSLEDKLGEWISTDFNATKAAFYRSKLHSRVA</sequence>
<name>G4YGP1_PHYSP</name>
<reference evidence="1 2" key="1">
    <citation type="journal article" date="2006" name="Science">
        <title>Phytophthora genome sequences uncover evolutionary origins and mechanisms of pathogenesis.</title>
        <authorList>
            <person name="Tyler B.M."/>
            <person name="Tripathy S."/>
            <person name="Zhang X."/>
            <person name="Dehal P."/>
            <person name="Jiang R.H."/>
            <person name="Aerts A."/>
            <person name="Arredondo F.D."/>
            <person name="Baxter L."/>
            <person name="Bensasson D."/>
            <person name="Beynon J.L."/>
            <person name="Chapman J."/>
            <person name="Damasceno C.M."/>
            <person name="Dorrance A.E."/>
            <person name="Dou D."/>
            <person name="Dickerman A.W."/>
            <person name="Dubchak I.L."/>
            <person name="Garbelotto M."/>
            <person name="Gijzen M."/>
            <person name="Gordon S.G."/>
            <person name="Govers F."/>
            <person name="Grunwald N.J."/>
            <person name="Huang W."/>
            <person name="Ivors K.L."/>
            <person name="Jones R.W."/>
            <person name="Kamoun S."/>
            <person name="Krampis K."/>
            <person name="Lamour K.H."/>
            <person name="Lee M.K."/>
            <person name="McDonald W.H."/>
            <person name="Medina M."/>
            <person name="Meijer H.J."/>
            <person name="Nordberg E.K."/>
            <person name="Maclean D.J."/>
            <person name="Ospina-Giraldo M.D."/>
            <person name="Morris P.F."/>
            <person name="Phuntumart V."/>
            <person name="Putnam N.H."/>
            <person name="Rash S."/>
            <person name="Rose J.K."/>
            <person name="Sakihama Y."/>
            <person name="Salamov A.A."/>
            <person name="Savidor A."/>
            <person name="Scheuring C.F."/>
            <person name="Smith B.M."/>
            <person name="Sobral B.W."/>
            <person name="Terry A."/>
            <person name="Torto-Alalibo T.A."/>
            <person name="Win J."/>
            <person name="Xu Z."/>
            <person name="Zhang H."/>
            <person name="Grigoriev I.V."/>
            <person name="Rokhsar D.S."/>
            <person name="Boore J.L."/>
        </authorList>
    </citation>
    <scope>NUCLEOTIDE SEQUENCE [LARGE SCALE GENOMIC DNA]</scope>
    <source>
        <strain evidence="1 2">P6497</strain>
    </source>
</reference>
<evidence type="ECO:0000313" key="2">
    <source>
        <dbReference type="Proteomes" id="UP000002640"/>
    </source>
</evidence>
<evidence type="ECO:0000313" key="1">
    <source>
        <dbReference type="EMBL" id="EGZ27004.1"/>
    </source>
</evidence>
<dbReference type="InParanoid" id="G4YGP1"/>
<dbReference type="Proteomes" id="UP000002640">
    <property type="component" value="Unassembled WGS sequence"/>
</dbReference>
<organism evidence="1 2">
    <name type="scientific">Phytophthora sojae (strain P6497)</name>
    <name type="common">Soybean stem and root rot agent</name>
    <name type="synonym">Phytophthora megasperma f. sp. glycines</name>
    <dbReference type="NCBI Taxonomy" id="1094619"/>
    <lineage>
        <taxon>Eukaryota</taxon>
        <taxon>Sar</taxon>
        <taxon>Stramenopiles</taxon>
        <taxon>Oomycota</taxon>
        <taxon>Peronosporomycetes</taxon>
        <taxon>Peronosporales</taxon>
        <taxon>Peronosporaceae</taxon>
        <taxon>Phytophthora</taxon>
    </lineage>
</organism>
<feature type="non-terminal residue" evidence="1">
    <location>
        <position position="1"/>
    </location>
</feature>
<dbReference type="STRING" id="1094619.G4YGP1"/>
<dbReference type="EMBL" id="JH159151">
    <property type="protein sequence ID" value="EGZ27004.1"/>
    <property type="molecule type" value="Genomic_DNA"/>
</dbReference>
<proteinExistence type="predicted"/>
<feature type="non-terminal residue" evidence="1">
    <location>
        <position position="109"/>
    </location>
</feature>
<dbReference type="AlphaFoldDB" id="G4YGP1"/>
<dbReference type="Gene3D" id="3.40.395.10">
    <property type="entry name" value="Adenoviral Proteinase, Chain A"/>
    <property type="match status" value="1"/>
</dbReference>
<accession>G4YGP1</accession>
<dbReference type="RefSeq" id="XP_009514279.1">
    <property type="nucleotide sequence ID" value="XM_009515984.1"/>
</dbReference>
<gene>
    <name evidence="1" type="ORF">PHYSODRAFT_409161</name>
</gene>